<organism evidence="2 3">
    <name type="scientific">Marmota monax</name>
    <name type="common">Woodchuck</name>
    <dbReference type="NCBI Taxonomy" id="9995"/>
    <lineage>
        <taxon>Eukaryota</taxon>
        <taxon>Metazoa</taxon>
        <taxon>Chordata</taxon>
        <taxon>Craniata</taxon>
        <taxon>Vertebrata</taxon>
        <taxon>Euteleostomi</taxon>
        <taxon>Mammalia</taxon>
        <taxon>Eutheria</taxon>
        <taxon>Euarchontoglires</taxon>
        <taxon>Glires</taxon>
        <taxon>Rodentia</taxon>
        <taxon>Sciuromorpha</taxon>
        <taxon>Sciuridae</taxon>
        <taxon>Xerinae</taxon>
        <taxon>Marmotini</taxon>
        <taxon>Marmota</taxon>
    </lineage>
</organism>
<protein>
    <submittedName>
        <fullName evidence="2">Uncharacterized protein</fullName>
    </submittedName>
</protein>
<feature type="compositionally biased region" description="Polar residues" evidence="1">
    <location>
        <begin position="1"/>
        <end position="11"/>
    </location>
</feature>
<keyword evidence="3" id="KW-1185">Reference proteome</keyword>
<comment type="caution">
    <text evidence="2">The sequence shown here is derived from an EMBL/GenBank/DDBJ whole genome shotgun (WGS) entry which is preliminary data.</text>
</comment>
<proteinExistence type="predicted"/>
<evidence type="ECO:0000313" key="2">
    <source>
        <dbReference type="EMBL" id="VTJ83411.1"/>
    </source>
</evidence>
<sequence length="52" mass="5822">KAILHQAQSGLRDQAHDFDPAQPNRYSTGPGQHIRNLPPPRVRLRFANPAPL</sequence>
<feature type="non-terminal residue" evidence="2">
    <location>
        <position position="52"/>
    </location>
</feature>
<reference evidence="2" key="1">
    <citation type="submission" date="2019-04" db="EMBL/GenBank/DDBJ databases">
        <authorList>
            <person name="Alioto T."/>
            <person name="Alioto T."/>
        </authorList>
    </citation>
    <scope>NUCLEOTIDE SEQUENCE [LARGE SCALE GENOMIC DNA]</scope>
</reference>
<evidence type="ECO:0000313" key="3">
    <source>
        <dbReference type="Proteomes" id="UP000335636"/>
    </source>
</evidence>
<evidence type="ECO:0000256" key="1">
    <source>
        <dbReference type="SAM" id="MobiDB-lite"/>
    </source>
</evidence>
<name>A0A5E4CQW1_MARMO</name>
<feature type="region of interest" description="Disordered" evidence="1">
    <location>
        <begin position="1"/>
        <end position="39"/>
    </location>
</feature>
<gene>
    <name evidence="2" type="ORF">MONAX_5E004388</name>
</gene>
<dbReference type="AlphaFoldDB" id="A0A5E4CQW1"/>
<feature type="non-terminal residue" evidence="2">
    <location>
        <position position="1"/>
    </location>
</feature>
<dbReference type="EMBL" id="CABDUW010001697">
    <property type="protein sequence ID" value="VTJ83411.1"/>
    <property type="molecule type" value="Genomic_DNA"/>
</dbReference>
<accession>A0A5E4CQW1</accession>
<dbReference type="Proteomes" id="UP000335636">
    <property type="component" value="Unassembled WGS sequence"/>
</dbReference>